<dbReference type="RefSeq" id="WP_242944214.1">
    <property type="nucleotide sequence ID" value="NZ_FQZS01000018.1"/>
</dbReference>
<dbReference type="Proteomes" id="UP000184442">
    <property type="component" value="Unassembled WGS sequence"/>
</dbReference>
<dbReference type="EMBL" id="FQZS01000018">
    <property type="protein sequence ID" value="SHJ16539.1"/>
    <property type="molecule type" value="Genomic_DNA"/>
</dbReference>
<dbReference type="SUPFAM" id="SSF55811">
    <property type="entry name" value="Nudix"/>
    <property type="match status" value="1"/>
</dbReference>
<evidence type="ECO:0000313" key="2">
    <source>
        <dbReference type="Proteomes" id="UP000184442"/>
    </source>
</evidence>
<dbReference type="Gene3D" id="3.90.79.10">
    <property type="entry name" value="Nucleoside Triphosphate Pyrophosphohydrolase"/>
    <property type="match status" value="1"/>
</dbReference>
<reference evidence="1 2" key="1">
    <citation type="submission" date="2016-11" db="EMBL/GenBank/DDBJ databases">
        <authorList>
            <person name="Jaros S."/>
            <person name="Januszkiewicz K."/>
            <person name="Wedrychowicz H."/>
        </authorList>
    </citation>
    <scope>NUCLEOTIDE SEQUENCE [LARGE SCALE GENOMIC DNA]</scope>
    <source>
        <strain evidence="1 2">DSM 19022</strain>
    </source>
</reference>
<proteinExistence type="predicted"/>
<organism evidence="1 2">
    <name type="scientific">Lutispora thermophila DSM 19022</name>
    <dbReference type="NCBI Taxonomy" id="1122184"/>
    <lineage>
        <taxon>Bacteria</taxon>
        <taxon>Bacillati</taxon>
        <taxon>Bacillota</taxon>
        <taxon>Clostridia</taxon>
        <taxon>Lutisporales</taxon>
        <taxon>Lutisporaceae</taxon>
        <taxon>Lutispora</taxon>
    </lineage>
</organism>
<evidence type="ECO:0000313" key="1">
    <source>
        <dbReference type="EMBL" id="SHJ16539.1"/>
    </source>
</evidence>
<dbReference type="STRING" id="1122184.SAMN02745176_02626"/>
<sequence>MNELPQEACIREACEEAGLEISLYDPVIKELKKSCELVGEKLLINPMYTILGEIIAPKHWHIDFVYYATAKPYEIRPAVGESNLLKWHTQEELKMLIISKKILLQWLMKH</sequence>
<name>A0A1M6H316_9FIRM</name>
<dbReference type="AlphaFoldDB" id="A0A1M6H316"/>
<accession>A0A1M6H316</accession>
<gene>
    <name evidence="1" type="ORF">SAMN02745176_02626</name>
</gene>
<keyword evidence="2" id="KW-1185">Reference proteome</keyword>
<dbReference type="InterPro" id="IPR015797">
    <property type="entry name" value="NUDIX_hydrolase-like_dom_sf"/>
</dbReference>
<protein>
    <submittedName>
        <fullName evidence="1">Uncharacterized protein</fullName>
    </submittedName>
</protein>